<organism evidence="2 3">
    <name type="scientific">Phocaeicola vulgatus</name>
    <name type="common">Bacteroides vulgatus</name>
    <dbReference type="NCBI Taxonomy" id="821"/>
    <lineage>
        <taxon>Bacteria</taxon>
        <taxon>Pseudomonadati</taxon>
        <taxon>Bacteroidota</taxon>
        <taxon>Bacteroidia</taxon>
        <taxon>Bacteroidales</taxon>
        <taxon>Bacteroidaceae</taxon>
        <taxon>Phocaeicola</taxon>
    </lineage>
</organism>
<dbReference type="PANTHER" id="PTHR43236:SF1">
    <property type="entry name" value="BLL7220 PROTEIN"/>
    <property type="match status" value="1"/>
</dbReference>
<dbReference type="Pfam" id="PF06114">
    <property type="entry name" value="Peptidase_M78"/>
    <property type="match status" value="1"/>
</dbReference>
<dbReference type="InterPro" id="IPR010359">
    <property type="entry name" value="IrrE_HExxH"/>
</dbReference>
<dbReference type="RefSeq" id="WP_118327941.1">
    <property type="nucleotide sequence ID" value="NZ_QRMN01000070.1"/>
</dbReference>
<reference evidence="2 3" key="1">
    <citation type="submission" date="2018-08" db="EMBL/GenBank/DDBJ databases">
        <title>A genome reference for cultivated species of the human gut microbiota.</title>
        <authorList>
            <person name="Zou Y."/>
            <person name="Xue W."/>
            <person name="Luo G."/>
        </authorList>
    </citation>
    <scope>NUCLEOTIDE SEQUENCE [LARGE SCALE GENOMIC DNA]</scope>
    <source>
        <strain evidence="2 3">AM09-18</strain>
    </source>
</reference>
<dbReference type="Proteomes" id="UP000283958">
    <property type="component" value="Unassembled WGS sequence"/>
</dbReference>
<dbReference type="PANTHER" id="PTHR43236">
    <property type="entry name" value="ANTITOXIN HIGA1"/>
    <property type="match status" value="1"/>
</dbReference>
<proteinExistence type="predicted"/>
<dbReference type="EMBL" id="QRMN01000070">
    <property type="protein sequence ID" value="RHJ70626.1"/>
    <property type="molecule type" value="Genomic_DNA"/>
</dbReference>
<evidence type="ECO:0000313" key="3">
    <source>
        <dbReference type="Proteomes" id="UP000283958"/>
    </source>
</evidence>
<protein>
    <submittedName>
        <fullName evidence="2">ImmA/IrrE family metallo-endopeptidase</fullName>
    </submittedName>
</protein>
<dbReference type="Gene3D" id="1.10.10.2910">
    <property type="match status" value="1"/>
</dbReference>
<name>A0A415DC67_PHOVU</name>
<accession>A0A415DC67</accession>
<evidence type="ECO:0000313" key="2">
    <source>
        <dbReference type="EMBL" id="RHJ70626.1"/>
    </source>
</evidence>
<dbReference type="InterPro" id="IPR052345">
    <property type="entry name" value="Rad_response_metalloprotease"/>
</dbReference>
<gene>
    <name evidence="2" type="ORF">DW105_19500</name>
</gene>
<dbReference type="AlphaFoldDB" id="A0A415DC67"/>
<evidence type="ECO:0000259" key="1">
    <source>
        <dbReference type="Pfam" id="PF06114"/>
    </source>
</evidence>
<comment type="caution">
    <text evidence="2">The sequence shown here is derived from an EMBL/GenBank/DDBJ whole genome shotgun (WGS) entry which is preliminary data.</text>
</comment>
<feature type="domain" description="IrrE N-terminal-like" evidence="1">
    <location>
        <begin position="54"/>
        <end position="172"/>
    </location>
</feature>
<sequence>MGTKGNRRGPKKSDKFEEPDLLVSVNDILKKAQDNGLYIDNALKIKDVISTFNDIEIKYEVMDASKSGSLSYINGKWVMSINSNHNIKRQRFTMAHELGHYMLHKGKNTEFVDTTFFRSSEMDSIEYHANEFASRLLMPEEIVRKLIDEDKIKNIGELALKFEVSSAAMKYRVISLGYKVKDNE</sequence>